<reference evidence="1" key="1">
    <citation type="submission" date="2022-07" db="EMBL/GenBank/DDBJ databases">
        <title>Chromosome-level genome of Muraenolepis orangiensis.</title>
        <authorList>
            <person name="Kim J."/>
        </authorList>
    </citation>
    <scope>NUCLEOTIDE SEQUENCE</scope>
    <source>
        <strain evidence="1">KU_S4_2022</strain>
        <tissue evidence="1">Muscle</tissue>
    </source>
</reference>
<dbReference type="AlphaFoldDB" id="A0A9Q0I0X1"/>
<proteinExistence type="predicted"/>
<evidence type="ECO:0000313" key="1">
    <source>
        <dbReference type="EMBL" id="KAJ3580618.1"/>
    </source>
</evidence>
<accession>A0A9Q0I0X1</accession>
<dbReference type="Proteomes" id="UP001148018">
    <property type="component" value="Unassembled WGS sequence"/>
</dbReference>
<keyword evidence="2" id="KW-1185">Reference proteome</keyword>
<protein>
    <submittedName>
        <fullName evidence="1">Uncharacterized protein</fullName>
    </submittedName>
</protein>
<sequence>MPWWRAAEVSAGCVLNSGGSPGPTTCCHGYGEDEEEASLGSTQPRPSCQVTAWGFNQLLQGHSAQCQQQGNYY</sequence>
<evidence type="ECO:0000313" key="2">
    <source>
        <dbReference type="Proteomes" id="UP001148018"/>
    </source>
</evidence>
<organism evidence="1 2">
    <name type="scientific">Muraenolepis orangiensis</name>
    <name type="common">Patagonian moray cod</name>
    <dbReference type="NCBI Taxonomy" id="630683"/>
    <lineage>
        <taxon>Eukaryota</taxon>
        <taxon>Metazoa</taxon>
        <taxon>Chordata</taxon>
        <taxon>Craniata</taxon>
        <taxon>Vertebrata</taxon>
        <taxon>Euteleostomi</taxon>
        <taxon>Actinopterygii</taxon>
        <taxon>Neopterygii</taxon>
        <taxon>Teleostei</taxon>
        <taxon>Neoteleostei</taxon>
        <taxon>Acanthomorphata</taxon>
        <taxon>Zeiogadaria</taxon>
        <taxon>Gadariae</taxon>
        <taxon>Gadiformes</taxon>
        <taxon>Muraenolepidoidei</taxon>
        <taxon>Muraenolepididae</taxon>
        <taxon>Muraenolepis</taxon>
    </lineage>
</organism>
<dbReference type="EMBL" id="JANIIK010007723">
    <property type="protein sequence ID" value="KAJ3580618.1"/>
    <property type="molecule type" value="Genomic_DNA"/>
</dbReference>
<name>A0A9Q0I0X1_9TELE</name>
<gene>
    <name evidence="1" type="ORF">NHX12_034316</name>
</gene>
<comment type="caution">
    <text evidence="1">The sequence shown here is derived from an EMBL/GenBank/DDBJ whole genome shotgun (WGS) entry which is preliminary data.</text>
</comment>